<feature type="transmembrane region" description="Helical" evidence="1">
    <location>
        <begin position="66"/>
        <end position="86"/>
    </location>
</feature>
<evidence type="ECO:0000313" key="3">
    <source>
        <dbReference type="Proteomes" id="UP000319257"/>
    </source>
</evidence>
<accession>A0A507B9R0</accession>
<evidence type="ECO:0000313" key="2">
    <source>
        <dbReference type="EMBL" id="TPX13518.1"/>
    </source>
</evidence>
<organism evidence="2 3">
    <name type="scientific">Thyridium curvatum</name>
    <dbReference type="NCBI Taxonomy" id="1093900"/>
    <lineage>
        <taxon>Eukaryota</taxon>
        <taxon>Fungi</taxon>
        <taxon>Dikarya</taxon>
        <taxon>Ascomycota</taxon>
        <taxon>Pezizomycotina</taxon>
        <taxon>Sordariomycetes</taxon>
        <taxon>Sordariomycetidae</taxon>
        <taxon>Thyridiales</taxon>
        <taxon>Thyridiaceae</taxon>
        <taxon>Thyridium</taxon>
    </lineage>
</organism>
<feature type="transmembrane region" description="Helical" evidence="1">
    <location>
        <begin position="106"/>
        <end position="127"/>
    </location>
</feature>
<gene>
    <name evidence="2" type="ORF">E0L32_005989</name>
</gene>
<evidence type="ECO:0000256" key="1">
    <source>
        <dbReference type="SAM" id="Phobius"/>
    </source>
</evidence>
<keyword evidence="1" id="KW-1133">Transmembrane helix</keyword>
<dbReference type="GeneID" id="41973436"/>
<dbReference type="STRING" id="1093900.A0A507B9R0"/>
<dbReference type="InParanoid" id="A0A507B9R0"/>
<dbReference type="AlphaFoldDB" id="A0A507B9R0"/>
<protein>
    <submittedName>
        <fullName evidence="2">Uncharacterized protein</fullName>
    </submittedName>
</protein>
<dbReference type="Pfam" id="PF12351">
    <property type="entry name" value="Fig1"/>
    <property type="match status" value="1"/>
</dbReference>
<sequence>MCVSSVLNGRRFTCGPTYASSNEQLYQQFFPTSNQATTAKPRAESATADLSDLIVMAHSFQTTVQYAILAGSGVFFFLSLVCFLNISRLEKRESGPTGTRVPAWGVTMMIFGQYALGLAIAAGFATLETVKALEFSTAPISNGKTEATVHIDATLQGLQWASIGLLFIYHCQSFYTFWKITHGEKTLPSFGPLGGGRPGPMPNLPARPMGMAGGPAQAMPPRPAMPPMAR</sequence>
<dbReference type="Proteomes" id="UP000319257">
    <property type="component" value="Unassembled WGS sequence"/>
</dbReference>
<keyword evidence="3" id="KW-1185">Reference proteome</keyword>
<dbReference type="EMBL" id="SKBQ01000033">
    <property type="protein sequence ID" value="TPX13518.1"/>
    <property type="molecule type" value="Genomic_DNA"/>
</dbReference>
<comment type="caution">
    <text evidence="2">The sequence shown here is derived from an EMBL/GenBank/DDBJ whole genome shotgun (WGS) entry which is preliminary data.</text>
</comment>
<dbReference type="InterPro" id="IPR033481">
    <property type="entry name" value="Dni1/Fig1"/>
</dbReference>
<reference evidence="2 3" key="1">
    <citation type="submission" date="2019-06" db="EMBL/GenBank/DDBJ databases">
        <title>Draft genome sequence of the filamentous fungus Phialemoniopsis curvata isolated from diesel fuel.</title>
        <authorList>
            <person name="Varaljay V.A."/>
            <person name="Lyon W.J."/>
            <person name="Crouch A.L."/>
            <person name="Drake C.E."/>
            <person name="Hollomon J.M."/>
            <person name="Nadeau L.J."/>
            <person name="Nunn H.S."/>
            <person name="Stevenson B.S."/>
            <person name="Bojanowski C.L."/>
            <person name="Crookes-Goodson W.J."/>
        </authorList>
    </citation>
    <scope>NUCLEOTIDE SEQUENCE [LARGE SCALE GENOMIC DNA]</scope>
    <source>
        <strain evidence="2 3">D216</strain>
    </source>
</reference>
<keyword evidence="1" id="KW-0812">Transmembrane</keyword>
<dbReference type="GO" id="GO:0016020">
    <property type="term" value="C:membrane"/>
    <property type="evidence" value="ECO:0007669"/>
    <property type="project" value="InterPro"/>
</dbReference>
<proteinExistence type="predicted"/>
<keyword evidence="1" id="KW-0472">Membrane</keyword>
<dbReference type="RefSeq" id="XP_030995229.1">
    <property type="nucleotide sequence ID" value="XM_031140573.1"/>
</dbReference>
<name>A0A507B9R0_9PEZI</name>